<dbReference type="Proteomes" id="UP000238565">
    <property type="component" value="Unassembled WGS sequence"/>
</dbReference>
<comment type="caution">
    <text evidence="5">The sequence shown here is derived from an EMBL/GenBank/DDBJ whole genome shotgun (WGS) entry which is preliminary data.</text>
</comment>
<evidence type="ECO:0000256" key="3">
    <source>
        <dbReference type="ARBA" id="ARBA00023004"/>
    </source>
</evidence>
<sequence length="1078" mass="123210">MKKSLFFLLLSTLLYSQNINFTWIQGTNQTEQTAEIGLYGLDSDENWPGIQRDMSYVVDKEGLFWMFGGYSEGSYSSILWSYNKQNNNFTFKKGRPYNDSNGFDKGINVESYRNMPSGVSLSSFWTSNNNLYKFGGITSSLTASNDFWKFNIATNNWIKISEPTNDGAGHFGTKGVEDIANIPPALINTTTWTDEQGNLYLFGGRTGLSNRSNTVEYDTLWKYNISTKMWSWIGGSDQPNATGNYNTLGQEHSLNSPGARYGSCSFKDSQGNIYIYGGFFNGKSQYYLLNDLWKLNMNTGQWTWLKGSLTSKESIVSDIGVEDPNNLPNTLDWSLDNPKPNHWVDNSGDFWIFVNQYMWRYRISTNSWAVMKQKKIITDDDKKPIYGTINVEDPKNFPGTINGSACWIGNDGNLYQFKGSKNIDAIWKYNIQTNNWVWIKGVDSNINSVNKNTYQKLAGLLESENTPGGTLDFGAKWTDEDGNLWLYGVLGSFHKGFSLYVYRSDDLWKFDISQKKWQWIKGNYFSFYNFSNYNSLDYGVLNVEDKRNSPGSRNEAFSWIDKNGNLWLFGGNYGSFDNQLHQDLWMYNRKTNNWVWKGGKQKNDEPFANYGTLGVSSITNIPGARRDGKSWVDQEGNFYLYGGYGFDEKSSQRGYLNDVWKYDITLNQWVWLSGDKIINSTNSKDYPIAKEESGIGWQDENKNFWYYFSGIMWKYQTNNNTWTKVRSSIPFTALNYGNIGVENDTNFPGNRANAFTWTGKNGDLWFLGGKDSYSKLDLWRYNINTNNWTWMYGPKSSLPKNYGQINVSSPTNLPPHRYNSATWNDQLGNLYFFGGDLYNDVWRINFNNYAPNLFTVTAQDETCDTKNNGAILITSKENYTYSYSLNGSNWVSFNSSVTLNNLNGGTYNLCIKLSNDTQYCYVVNIGKPENLKGKIELSGRLAKVQIQSGTAPFTITYGKKNITVYSKGSYDLILDNFADNIVLESSKSCEGKIIKELITTQNDIVIFPNPTSDLINIVNHLNEKVHLALYSQNGQLIMEDDIKENHSKTISIKKQPSGTYLLVLESENRKMIKKIIKQ</sequence>
<dbReference type="AlphaFoldDB" id="A0A2S7I3C4"/>
<keyword evidence="3" id="KW-0408">Iron</keyword>
<dbReference type="PANTHER" id="PTHR47435">
    <property type="entry name" value="KELCH REPEAT PROTEIN (AFU_ORTHOLOGUE AFUA_5G12780)"/>
    <property type="match status" value="1"/>
</dbReference>
<dbReference type="InterPro" id="IPR026444">
    <property type="entry name" value="Secre_tail"/>
</dbReference>
<dbReference type="EMBL" id="PTPZ01000006">
    <property type="protein sequence ID" value="PPZ91009.1"/>
    <property type="molecule type" value="Genomic_DNA"/>
</dbReference>
<gene>
    <name evidence="5" type="ORF">C3729_10030</name>
</gene>
<name>A0A2S7I3C4_9FLAO</name>
<feature type="domain" description="Secretion system C-terminal sorting" evidence="4">
    <location>
        <begin position="1006"/>
        <end position="1076"/>
    </location>
</feature>
<keyword evidence="2" id="KW-0677">Repeat</keyword>
<evidence type="ECO:0000313" key="6">
    <source>
        <dbReference type="Proteomes" id="UP000238565"/>
    </source>
</evidence>
<organism evidence="5 6">
    <name type="scientific">Cloacibacterium normanense</name>
    <dbReference type="NCBI Taxonomy" id="237258"/>
    <lineage>
        <taxon>Bacteria</taxon>
        <taxon>Pseudomonadati</taxon>
        <taxon>Bacteroidota</taxon>
        <taxon>Flavobacteriia</taxon>
        <taxon>Flavobacteriales</taxon>
        <taxon>Weeksellaceae</taxon>
    </lineage>
</organism>
<dbReference type="Gene3D" id="2.120.10.80">
    <property type="entry name" value="Kelch-type beta propeller"/>
    <property type="match status" value="3"/>
</dbReference>
<keyword evidence="1" id="KW-0732">Signal</keyword>
<dbReference type="RefSeq" id="WP_104794019.1">
    <property type="nucleotide sequence ID" value="NZ_PTPZ01000006.1"/>
</dbReference>
<dbReference type="InterPro" id="IPR015915">
    <property type="entry name" value="Kelch-typ_b-propeller"/>
</dbReference>
<evidence type="ECO:0000259" key="4">
    <source>
        <dbReference type="Pfam" id="PF18962"/>
    </source>
</evidence>
<dbReference type="NCBIfam" id="TIGR04183">
    <property type="entry name" value="Por_Secre_tail"/>
    <property type="match status" value="1"/>
</dbReference>
<accession>A0A2S7I3C4</accession>
<protein>
    <recommendedName>
        <fullName evidence="4">Secretion system C-terminal sorting domain-containing protein</fullName>
    </recommendedName>
</protein>
<dbReference type="SUPFAM" id="SSF117281">
    <property type="entry name" value="Kelch motif"/>
    <property type="match status" value="2"/>
</dbReference>
<dbReference type="PANTHER" id="PTHR47435:SF4">
    <property type="entry name" value="KELCH REPEAT PROTEIN (AFU_ORTHOLOGUE AFUA_5G12780)"/>
    <property type="match status" value="1"/>
</dbReference>
<proteinExistence type="predicted"/>
<dbReference type="Pfam" id="PF18962">
    <property type="entry name" value="Por_Secre_tail"/>
    <property type="match status" value="1"/>
</dbReference>
<evidence type="ECO:0000256" key="2">
    <source>
        <dbReference type="ARBA" id="ARBA00022737"/>
    </source>
</evidence>
<evidence type="ECO:0000313" key="5">
    <source>
        <dbReference type="EMBL" id="PPZ91009.1"/>
    </source>
</evidence>
<reference evidence="5 6" key="1">
    <citation type="submission" date="2018-02" db="EMBL/GenBank/DDBJ databases">
        <title>Draft genome sequence of bacterial isolates from marine environment.</title>
        <authorList>
            <person name="Singh S.K."/>
            <person name="Hill R."/>
            <person name="Major S."/>
            <person name="Cai H."/>
            <person name="Li Y."/>
        </authorList>
    </citation>
    <scope>NUCLEOTIDE SEQUENCE [LARGE SCALE GENOMIC DNA]</scope>
    <source>
        <strain evidence="5 6">IMET F</strain>
    </source>
</reference>
<evidence type="ECO:0000256" key="1">
    <source>
        <dbReference type="ARBA" id="ARBA00022729"/>
    </source>
</evidence>